<feature type="signal peptide" evidence="3">
    <location>
        <begin position="1"/>
        <end position="24"/>
    </location>
</feature>
<protein>
    <submittedName>
        <fullName evidence="4">Uncharacterized protein</fullName>
    </submittedName>
</protein>
<gene>
    <name evidence="4" type="ORF">BCR41DRAFT_422362</name>
</gene>
<feature type="chain" id="PRO_5012666238" evidence="3">
    <location>
        <begin position="25"/>
        <end position="317"/>
    </location>
</feature>
<feature type="region of interest" description="Disordered" evidence="1">
    <location>
        <begin position="175"/>
        <end position="200"/>
    </location>
</feature>
<name>A0A1Y2GN13_9FUNG</name>
<evidence type="ECO:0000256" key="1">
    <source>
        <dbReference type="SAM" id="MobiDB-lite"/>
    </source>
</evidence>
<proteinExistence type="predicted"/>
<dbReference type="RefSeq" id="XP_021880972.1">
    <property type="nucleotide sequence ID" value="XM_022030147.1"/>
</dbReference>
<evidence type="ECO:0000256" key="3">
    <source>
        <dbReference type="SAM" id="SignalP"/>
    </source>
</evidence>
<keyword evidence="2" id="KW-1133">Transmembrane helix</keyword>
<feature type="transmembrane region" description="Helical" evidence="2">
    <location>
        <begin position="68"/>
        <end position="85"/>
    </location>
</feature>
<keyword evidence="2" id="KW-0812">Transmembrane</keyword>
<comment type="caution">
    <text evidence="4">The sequence shown here is derived from an EMBL/GenBank/DDBJ whole genome shotgun (WGS) entry which is preliminary data.</text>
</comment>
<feature type="region of interest" description="Disordered" evidence="1">
    <location>
        <begin position="149"/>
        <end position="168"/>
    </location>
</feature>
<evidence type="ECO:0000313" key="4">
    <source>
        <dbReference type="EMBL" id="ORZ14840.1"/>
    </source>
</evidence>
<keyword evidence="5" id="KW-1185">Reference proteome</keyword>
<evidence type="ECO:0000313" key="5">
    <source>
        <dbReference type="Proteomes" id="UP000193648"/>
    </source>
</evidence>
<organism evidence="4 5">
    <name type="scientific">Lobosporangium transversale</name>
    <dbReference type="NCBI Taxonomy" id="64571"/>
    <lineage>
        <taxon>Eukaryota</taxon>
        <taxon>Fungi</taxon>
        <taxon>Fungi incertae sedis</taxon>
        <taxon>Mucoromycota</taxon>
        <taxon>Mortierellomycotina</taxon>
        <taxon>Mortierellomycetes</taxon>
        <taxon>Mortierellales</taxon>
        <taxon>Mortierellaceae</taxon>
        <taxon>Lobosporangium</taxon>
    </lineage>
</organism>
<dbReference type="InParanoid" id="A0A1Y2GN13"/>
<reference evidence="4 5" key="1">
    <citation type="submission" date="2016-07" db="EMBL/GenBank/DDBJ databases">
        <title>Pervasive Adenine N6-methylation of Active Genes in Fungi.</title>
        <authorList>
            <consortium name="DOE Joint Genome Institute"/>
            <person name="Mondo S.J."/>
            <person name="Dannebaum R.O."/>
            <person name="Kuo R.C."/>
            <person name="Labutti K."/>
            <person name="Haridas S."/>
            <person name="Kuo A."/>
            <person name="Salamov A."/>
            <person name="Ahrendt S.R."/>
            <person name="Lipzen A."/>
            <person name="Sullivan W."/>
            <person name="Andreopoulos W.B."/>
            <person name="Clum A."/>
            <person name="Lindquist E."/>
            <person name="Daum C."/>
            <person name="Ramamoorthy G.K."/>
            <person name="Gryganskyi A."/>
            <person name="Culley D."/>
            <person name="Magnuson J.K."/>
            <person name="James T.Y."/>
            <person name="O'Malley M.A."/>
            <person name="Stajich J.E."/>
            <person name="Spatafora J.W."/>
            <person name="Visel A."/>
            <person name="Grigoriev I.V."/>
        </authorList>
    </citation>
    <scope>NUCLEOTIDE SEQUENCE [LARGE SCALE GENOMIC DNA]</scope>
    <source>
        <strain evidence="4 5">NRRL 3116</strain>
    </source>
</reference>
<dbReference type="Proteomes" id="UP000193648">
    <property type="component" value="Unassembled WGS sequence"/>
</dbReference>
<sequence>MGAVGIQRLRILILLLTITAFTLACVCFSECYRNLDEGGAPVTLSVVIFFSYSYSLKGKPIVGRSVRAFCIFVLSALTVVSCLALDPTNSRSNADYFGYPLLVPGFFMLIDMGWTLWDTRPKQPNGSQESKESPDIIIISPEIPHRNGTAVSPTQYVYPPLPQHLQSQPQELMPNTHYFAVDPPPLEVKGGPQPHPEEASPHLLQNREVPQLSRSPQPTALPSSQAPQLLPQAPQLYGTLQSQPEMVTPHLLQDRVMSQHFQPQTSQPTKLLSPQAPQLLPQAPQFYEILQPQPEMTFSYLQQGQGMQRSPQFYETS</sequence>
<accession>A0A1Y2GN13</accession>
<keyword evidence="3" id="KW-0732">Signal</keyword>
<dbReference type="OrthoDB" id="2372028at2759"/>
<evidence type="ECO:0000256" key="2">
    <source>
        <dbReference type="SAM" id="Phobius"/>
    </source>
</evidence>
<dbReference type="GeneID" id="33571990"/>
<dbReference type="AlphaFoldDB" id="A0A1Y2GN13"/>
<feature type="transmembrane region" description="Helical" evidence="2">
    <location>
        <begin position="39"/>
        <end position="56"/>
    </location>
</feature>
<feature type="transmembrane region" description="Helical" evidence="2">
    <location>
        <begin position="97"/>
        <end position="117"/>
    </location>
</feature>
<dbReference type="EMBL" id="MCFF01000020">
    <property type="protein sequence ID" value="ORZ14840.1"/>
    <property type="molecule type" value="Genomic_DNA"/>
</dbReference>
<keyword evidence="2" id="KW-0472">Membrane</keyword>